<feature type="site" description="Important for beta-aspartyl-AMP intermediate formation" evidence="5">
    <location>
        <position position="300"/>
    </location>
</feature>
<dbReference type="GO" id="GO:0006529">
    <property type="term" value="P:asparagine biosynthetic process"/>
    <property type="evidence" value="ECO:0007669"/>
    <property type="project" value="InterPro"/>
</dbReference>
<dbReference type="SUPFAM" id="SSF52402">
    <property type="entry name" value="Adenine nucleotide alpha hydrolases-like"/>
    <property type="match status" value="1"/>
</dbReference>
<dbReference type="Pfam" id="PF00733">
    <property type="entry name" value="Asn_synthase"/>
    <property type="match status" value="1"/>
</dbReference>
<dbReference type="GO" id="GO:0004066">
    <property type="term" value="F:asparagine synthase (glutamine-hydrolyzing) activity"/>
    <property type="evidence" value="ECO:0007669"/>
    <property type="project" value="UniProtKB-EC"/>
</dbReference>
<dbReference type="PANTHER" id="PTHR43284">
    <property type="entry name" value="ASPARAGINE SYNTHETASE (GLUTAMINE-HYDROLYZING)"/>
    <property type="match status" value="1"/>
</dbReference>
<protein>
    <recommendedName>
        <fullName evidence="3">asparagine synthase (glutamine-hydrolyzing)</fullName>
        <ecNumber evidence="3">6.3.5.4</ecNumber>
    </recommendedName>
</protein>
<keyword evidence="8" id="KW-1185">Reference proteome</keyword>
<dbReference type="OrthoDB" id="9763290at2"/>
<dbReference type="InterPro" id="IPR006426">
    <property type="entry name" value="Asn_synth_AEB"/>
</dbReference>
<dbReference type="Proteomes" id="UP000241193">
    <property type="component" value="Unassembled WGS sequence"/>
</dbReference>
<dbReference type="EC" id="6.3.5.4" evidence="3"/>
<comment type="pathway">
    <text evidence="1">Amino-acid biosynthesis; L-asparagine biosynthesis; L-asparagine from L-aspartate (L-Gln route): step 1/1.</text>
</comment>
<evidence type="ECO:0000259" key="6">
    <source>
        <dbReference type="Pfam" id="PF00733"/>
    </source>
</evidence>
<dbReference type="EMBL" id="PZKC01000005">
    <property type="protein sequence ID" value="PTD96866.1"/>
    <property type="molecule type" value="Genomic_DNA"/>
</dbReference>
<proteinExistence type="inferred from homology"/>
<dbReference type="InterPro" id="IPR014729">
    <property type="entry name" value="Rossmann-like_a/b/a_fold"/>
</dbReference>
<dbReference type="CDD" id="cd01991">
    <property type="entry name" value="Asn_synthase_B_C"/>
    <property type="match status" value="1"/>
</dbReference>
<reference evidence="7 8" key="1">
    <citation type="submission" date="2018-03" db="EMBL/GenBank/DDBJ databases">
        <authorList>
            <person name="Keele B.F."/>
        </authorList>
    </citation>
    <scope>NUCLEOTIDE SEQUENCE [LARGE SCALE GENOMIC DNA]</scope>
    <source>
        <strain evidence="7 8">D20</strain>
    </source>
</reference>
<evidence type="ECO:0000256" key="3">
    <source>
        <dbReference type="ARBA" id="ARBA00012737"/>
    </source>
</evidence>
<evidence type="ECO:0000256" key="5">
    <source>
        <dbReference type="PIRSR" id="PIRSR001589-3"/>
    </source>
</evidence>
<dbReference type="AlphaFoldDB" id="A0A2T4IGN0"/>
<comment type="similarity">
    <text evidence="2">Belongs to the asparagine synthetase family.</text>
</comment>
<dbReference type="PIRSF" id="PIRSF001589">
    <property type="entry name" value="Asn_synthetase_glu-h"/>
    <property type="match status" value="1"/>
</dbReference>
<feature type="domain" description="Asparagine synthetase" evidence="6">
    <location>
        <begin position="183"/>
        <end position="559"/>
    </location>
</feature>
<dbReference type="InterPro" id="IPR001962">
    <property type="entry name" value="Asn_synthase"/>
</dbReference>
<sequence>MLAHRSAHTVYERDGLLSLVAGTPRFDDPAVHDTAIREGAAAAWAQAWASHGEAALNGMHGRFCVVMVATDGSRALLASDRFATWPVCYRADAHGLAFADRADRVPATQRTISTQAIFEYLFFHAIPAPLTIFDGIARLPGGHLLHWQDGQASCRPWWTPRFAEPGAADFATARERFLQIIDDGVRREADGHQVGAFLSGGTDSSTVAGMLGRALDAPARCHSIGFDASGYDEMEYARIAARHFGVDHREYYVTPDDLLDGIPRVATHYDQPFGNSSAVPAWICASRAREDGIDKLLAGDGGDELFGGNTRYAKQRVFGVYDGIPAALRRGVLEPLFALPGVGRAPLLKKGASYIEQARVPMPDRLQMYNMLLRLGMDTVFEAAFLATVDRDAPLRDQRAVWQAAEAETLINRMLAYDWKYTLADNDLPKVIGSTQLAGIDVGFPLLSDELVDFSTSLPPQWKLKGLTLRWFFKEALRGFLPDAIITKKKHGFGLPFGVWACQHDGLGKLAADALGSLRGRGIVRPAFIDDLLAIHLPAHPGYYGEMVWILTMLEFWLREHQSGNTVVAC</sequence>
<dbReference type="InterPro" id="IPR029055">
    <property type="entry name" value="Ntn_hydrolases_N"/>
</dbReference>
<dbReference type="InterPro" id="IPR051786">
    <property type="entry name" value="ASN_synthetase/amidase"/>
</dbReference>
<dbReference type="GO" id="GO:0005829">
    <property type="term" value="C:cytosol"/>
    <property type="evidence" value="ECO:0007669"/>
    <property type="project" value="TreeGrafter"/>
</dbReference>
<name>A0A2T4IGN0_9RHOO</name>
<evidence type="ECO:0000256" key="4">
    <source>
        <dbReference type="ARBA" id="ARBA00048741"/>
    </source>
</evidence>
<accession>A0A2T4IGN0</accession>
<evidence type="ECO:0000256" key="2">
    <source>
        <dbReference type="ARBA" id="ARBA00005752"/>
    </source>
</evidence>
<reference evidence="7 8" key="2">
    <citation type="submission" date="2018-04" db="EMBL/GenBank/DDBJ databases">
        <title>Thauera lacus sp. nov., isolated from an saline lake in Inner Mongolia, China.</title>
        <authorList>
            <person name="Liang Q.-Y."/>
        </authorList>
    </citation>
    <scope>NUCLEOTIDE SEQUENCE [LARGE SCALE GENOMIC DNA]</scope>
    <source>
        <strain evidence="7 8">D20</strain>
    </source>
</reference>
<dbReference type="Gene3D" id="3.60.20.10">
    <property type="entry name" value="Glutamine Phosphoribosylpyrophosphate, subunit 1, domain 1"/>
    <property type="match status" value="1"/>
</dbReference>
<gene>
    <name evidence="7" type="ORF">C8261_08205</name>
</gene>
<dbReference type="PANTHER" id="PTHR43284:SF1">
    <property type="entry name" value="ASPARAGINE SYNTHETASE"/>
    <property type="match status" value="1"/>
</dbReference>
<dbReference type="Gene3D" id="3.40.50.620">
    <property type="entry name" value="HUPs"/>
    <property type="match status" value="1"/>
</dbReference>
<evidence type="ECO:0000256" key="1">
    <source>
        <dbReference type="ARBA" id="ARBA00005187"/>
    </source>
</evidence>
<dbReference type="SUPFAM" id="SSF56235">
    <property type="entry name" value="N-terminal nucleophile aminohydrolases (Ntn hydrolases)"/>
    <property type="match status" value="1"/>
</dbReference>
<organism evidence="7 8">
    <name type="scientific">Pseudothauera lacus</name>
    <dbReference type="NCBI Taxonomy" id="2136175"/>
    <lineage>
        <taxon>Bacteria</taxon>
        <taxon>Pseudomonadati</taxon>
        <taxon>Pseudomonadota</taxon>
        <taxon>Betaproteobacteria</taxon>
        <taxon>Rhodocyclales</taxon>
        <taxon>Zoogloeaceae</taxon>
        <taxon>Pseudothauera</taxon>
    </lineage>
</organism>
<comment type="caution">
    <text evidence="7">The sequence shown here is derived from an EMBL/GenBank/DDBJ whole genome shotgun (WGS) entry which is preliminary data.</text>
</comment>
<evidence type="ECO:0000313" key="7">
    <source>
        <dbReference type="EMBL" id="PTD96866.1"/>
    </source>
</evidence>
<comment type="catalytic activity">
    <reaction evidence="4">
        <text>L-aspartate + L-glutamine + ATP + H2O = L-asparagine + L-glutamate + AMP + diphosphate + H(+)</text>
        <dbReference type="Rhea" id="RHEA:12228"/>
        <dbReference type="ChEBI" id="CHEBI:15377"/>
        <dbReference type="ChEBI" id="CHEBI:15378"/>
        <dbReference type="ChEBI" id="CHEBI:29985"/>
        <dbReference type="ChEBI" id="CHEBI:29991"/>
        <dbReference type="ChEBI" id="CHEBI:30616"/>
        <dbReference type="ChEBI" id="CHEBI:33019"/>
        <dbReference type="ChEBI" id="CHEBI:58048"/>
        <dbReference type="ChEBI" id="CHEBI:58359"/>
        <dbReference type="ChEBI" id="CHEBI:456215"/>
        <dbReference type="EC" id="6.3.5.4"/>
    </reaction>
</comment>
<evidence type="ECO:0000313" key="8">
    <source>
        <dbReference type="Proteomes" id="UP000241193"/>
    </source>
</evidence>